<comment type="caution">
    <text evidence="3">The sequence shown here is derived from an EMBL/GenBank/DDBJ whole genome shotgun (WGS) entry which is preliminary data.</text>
</comment>
<keyword evidence="1" id="KW-1133">Transmembrane helix</keyword>
<dbReference type="GO" id="GO:0005886">
    <property type="term" value="C:plasma membrane"/>
    <property type="evidence" value="ECO:0007669"/>
    <property type="project" value="TreeGrafter"/>
</dbReference>
<name>A0A6D2JCW5_9BRAS</name>
<dbReference type="InterPro" id="IPR045122">
    <property type="entry name" value="Csc1-like"/>
</dbReference>
<dbReference type="PANTHER" id="PTHR13018:SF93">
    <property type="entry name" value="PROTEIN OSCA1"/>
    <property type="match status" value="1"/>
</dbReference>
<dbReference type="Proteomes" id="UP000467841">
    <property type="component" value="Unassembled WGS sequence"/>
</dbReference>
<accession>A0A6D2JCW5</accession>
<dbReference type="EMBL" id="CACVBM020001182">
    <property type="protein sequence ID" value="CAA7037770.1"/>
    <property type="molecule type" value="Genomic_DNA"/>
</dbReference>
<organism evidence="3 4">
    <name type="scientific">Microthlaspi erraticum</name>
    <dbReference type="NCBI Taxonomy" id="1685480"/>
    <lineage>
        <taxon>Eukaryota</taxon>
        <taxon>Viridiplantae</taxon>
        <taxon>Streptophyta</taxon>
        <taxon>Embryophyta</taxon>
        <taxon>Tracheophyta</taxon>
        <taxon>Spermatophyta</taxon>
        <taxon>Magnoliopsida</taxon>
        <taxon>eudicotyledons</taxon>
        <taxon>Gunneridae</taxon>
        <taxon>Pentapetalae</taxon>
        <taxon>rosids</taxon>
        <taxon>malvids</taxon>
        <taxon>Brassicales</taxon>
        <taxon>Brassicaceae</taxon>
        <taxon>Coluteocarpeae</taxon>
        <taxon>Microthlaspi</taxon>
    </lineage>
</organism>
<dbReference type="InterPro" id="IPR032880">
    <property type="entry name" value="CSC1/OSCA1-like_N"/>
</dbReference>
<feature type="domain" description="CSC1/OSCA1-like N-terminal transmembrane" evidence="2">
    <location>
        <begin position="8"/>
        <end position="47"/>
    </location>
</feature>
<keyword evidence="1" id="KW-0812">Transmembrane</keyword>
<dbReference type="AlphaFoldDB" id="A0A6D2JCW5"/>
<dbReference type="PANTHER" id="PTHR13018">
    <property type="entry name" value="PROBABLE MEMBRANE PROTEIN DUF221-RELATED"/>
    <property type="match status" value="1"/>
</dbReference>
<feature type="transmembrane region" description="Helical" evidence="1">
    <location>
        <begin position="26"/>
        <end position="45"/>
    </location>
</feature>
<keyword evidence="1" id="KW-0472">Membrane</keyword>
<dbReference type="GO" id="GO:0005227">
    <property type="term" value="F:calcium-activated cation channel activity"/>
    <property type="evidence" value="ECO:0007669"/>
    <property type="project" value="InterPro"/>
</dbReference>
<evidence type="ECO:0000259" key="2">
    <source>
        <dbReference type="Pfam" id="PF13967"/>
    </source>
</evidence>
<dbReference type="OrthoDB" id="1689567at2759"/>
<proteinExistence type="predicted"/>
<sequence>AKLRNVTSSDIDKLSISNMEGGSDRFWTHLVMAYVFTFWTCYVLMKEYEKVASMRLSFLQTEQNVSKFTAVAARRLLST</sequence>
<evidence type="ECO:0000313" key="3">
    <source>
        <dbReference type="EMBL" id="CAA7037770.1"/>
    </source>
</evidence>
<dbReference type="Pfam" id="PF13967">
    <property type="entry name" value="RSN1_TM"/>
    <property type="match status" value="1"/>
</dbReference>
<gene>
    <name evidence="3" type="ORF">MERR_LOCUS25005</name>
</gene>
<keyword evidence="4" id="KW-1185">Reference proteome</keyword>
<protein>
    <recommendedName>
        <fullName evidence="2">CSC1/OSCA1-like N-terminal transmembrane domain-containing protein</fullName>
    </recommendedName>
</protein>
<reference evidence="3" key="1">
    <citation type="submission" date="2020-01" db="EMBL/GenBank/DDBJ databases">
        <authorList>
            <person name="Mishra B."/>
        </authorList>
    </citation>
    <scope>NUCLEOTIDE SEQUENCE [LARGE SCALE GENOMIC DNA]</scope>
</reference>
<evidence type="ECO:0000313" key="4">
    <source>
        <dbReference type="Proteomes" id="UP000467841"/>
    </source>
</evidence>
<feature type="non-terminal residue" evidence="3">
    <location>
        <position position="1"/>
    </location>
</feature>
<evidence type="ECO:0000256" key="1">
    <source>
        <dbReference type="SAM" id="Phobius"/>
    </source>
</evidence>